<dbReference type="PANTHER" id="PTHR30419:SF28">
    <property type="entry name" value="HTH-TYPE TRANSCRIPTIONAL REGULATOR BSDA"/>
    <property type="match status" value="1"/>
</dbReference>
<dbReference type="Proteomes" id="UP000036503">
    <property type="component" value="Unassembled WGS sequence"/>
</dbReference>
<dbReference type="OrthoDB" id="1677645at2"/>
<evidence type="ECO:0000256" key="3">
    <source>
        <dbReference type="ARBA" id="ARBA00023125"/>
    </source>
</evidence>
<protein>
    <submittedName>
        <fullName evidence="6">LysR family transcriptional regulator</fullName>
    </submittedName>
</protein>
<dbReference type="InterPro" id="IPR000847">
    <property type="entry name" value="LysR_HTH_N"/>
</dbReference>
<evidence type="ECO:0000313" key="7">
    <source>
        <dbReference type="Proteomes" id="UP000036503"/>
    </source>
</evidence>
<comment type="similarity">
    <text evidence="1">Belongs to the LysR transcriptional regulatory family.</text>
</comment>
<dbReference type="PATRIC" id="fig|1122219.3.peg.3077"/>
<dbReference type="Gene3D" id="1.10.10.10">
    <property type="entry name" value="Winged helix-like DNA-binding domain superfamily/Winged helix DNA-binding domain"/>
    <property type="match status" value="1"/>
</dbReference>
<dbReference type="SUPFAM" id="SSF53850">
    <property type="entry name" value="Periplasmic binding protein-like II"/>
    <property type="match status" value="1"/>
</dbReference>
<dbReference type="RefSeq" id="WP_048513524.1">
    <property type="nucleotide sequence ID" value="NZ_FUXD01000008.1"/>
</dbReference>
<dbReference type="PANTHER" id="PTHR30419">
    <property type="entry name" value="HTH-TYPE TRANSCRIPTIONAL REGULATOR YBHD"/>
    <property type="match status" value="1"/>
</dbReference>
<feature type="domain" description="HTH lysR-type" evidence="5">
    <location>
        <begin position="1"/>
        <end position="58"/>
    </location>
</feature>
<dbReference type="Pfam" id="PF00126">
    <property type="entry name" value="HTH_1"/>
    <property type="match status" value="1"/>
</dbReference>
<dbReference type="Pfam" id="PF03466">
    <property type="entry name" value="LysR_substrate"/>
    <property type="match status" value="1"/>
</dbReference>
<evidence type="ECO:0000313" key="6">
    <source>
        <dbReference type="EMBL" id="KMO87181.1"/>
    </source>
</evidence>
<comment type="caution">
    <text evidence="6">The sequence shown here is derived from an EMBL/GenBank/DDBJ whole genome shotgun (WGS) entry which is preliminary data.</text>
</comment>
<dbReference type="EMBL" id="LEKT01000008">
    <property type="protein sequence ID" value="KMO87181.1"/>
    <property type="molecule type" value="Genomic_DNA"/>
</dbReference>
<gene>
    <name evidence="6" type="ORF">AB840_03890</name>
</gene>
<proteinExistence type="inferred from homology"/>
<dbReference type="InterPro" id="IPR005119">
    <property type="entry name" value="LysR_subst-bd"/>
</dbReference>
<dbReference type="InterPro" id="IPR036390">
    <property type="entry name" value="WH_DNA-bd_sf"/>
</dbReference>
<dbReference type="Gene3D" id="3.40.190.10">
    <property type="entry name" value="Periplasmic binding protein-like II"/>
    <property type="match status" value="2"/>
</dbReference>
<accession>A0A0J6ZQF5</accession>
<dbReference type="CDD" id="cd05466">
    <property type="entry name" value="PBP2_LTTR_substrate"/>
    <property type="match status" value="1"/>
</dbReference>
<dbReference type="AlphaFoldDB" id="A0A0J6ZQF5"/>
<keyword evidence="3" id="KW-0238">DNA-binding</keyword>
<evidence type="ECO:0000259" key="5">
    <source>
        <dbReference type="PROSITE" id="PS50931"/>
    </source>
</evidence>
<dbReference type="PROSITE" id="PS50931">
    <property type="entry name" value="HTH_LYSR"/>
    <property type="match status" value="1"/>
</dbReference>
<keyword evidence="4" id="KW-0804">Transcription</keyword>
<evidence type="ECO:0000256" key="2">
    <source>
        <dbReference type="ARBA" id="ARBA00023015"/>
    </source>
</evidence>
<organism evidence="6 7">
    <name type="scientific">Megasphaera cerevisiae DSM 20462</name>
    <dbReference type="NCBI Taxonomy" id="1122219"/>
    <lineage>
        <taxon>Bacteria</taxon>
        <taxon>Bacillati</taxon>
        <taxon>Bacillota</taxon>
        <taxon>Negativicutes</taxon>
        <taxon>Veillonellales</taxon>
        <taxon>Veillonellaceae</taxon>
        <taxon>Megasphaera</taxon>
    </lineage>
</organism>
<reference evidence="6 7" key="1">
    <citation type="submission" date="2015-06" db="EMBL/GenBank/DDBJ databases">
        <title>Draft genome sequence of beer spoilage bacterium Megasphaera cerevisiae type strain 20462.</title>
        <authorList>
            <person name="Kutumbaka K."/>
            <person name="Pasmowitz J."/>
            <person name="Mategko J."/>
            <person name="Reyes D."/>
            <person name="Friedrich A."/>
            <person name="Han S."/>
            <person name="Martens-Habbena W."/>
            <person name="Neal-McKinney J."/>
            <person name="Janagama H.K."/>
            <person name="Nadala C."/>
            <person name="Samadpour M."/>
        </authorList>
    </citation>
    <scope>NUCLEOTIDE SEQUENCE [LARGE SCALE GENOMIC DNA]</scope>
    <source>
        <strain evidence="6 7">DSM 20462</strain>
    </source>
</reference>
<dbReference type="STRING" id="39029.BSR42_03435"/>
<name>A0A0J6ZQF5_9FIRM</name>
<dbReference type="GO" id="GO:0003677">
    <property type="term" value="F:DNA binding"/>
    <property type="evidence" value="ECO:0007669"/>
    <property type="project" value="UniProtKB-KW"/>
</dbReference>
<dbReference type="InterPro" id="IPR050950">
    <property type="entry name" value="HTH-type_LysR_regulators"/>
</dbReference>
<evidence type="ECO:0000256" key="4">
    <source>
        <dbReference type="ARBA" id="ARBA00023163"/>
    </source>
</evidence>
<dbReference type="SUPFAM" id="SSF46785">
    <property type="entry name" value="Winged helix' DNA-binding domain"/>
    <property type="match status" value="1"/>
</dbReference>
<dbReference type="GO" id="GO:0005829">
    <property type="term" value="C:cytosol"/>
    <property type="evidence" value="ECO:0007669"/>
    <property type="project" value="TreeGrafter"/>
</dbReference>
<evidence type="ECO:0000256" key="1">
    <source>
        <dbReference type="ARBA" id="ARBA00009437"/>
    </source>
</evidence>
<dbReference type="InterPro" id="IPR036388">
    <property type="entry name" value="WH-like_DNA-bd_sf"/>
</dbReference>
<dbReference type="GO" id="GO:0003700">
    <property type="term" value="F:DNA-binding transcription factor activity"/>
    <property type="evidence" value="ECO:0007669"/>
    <property type="project" value="InterPro"/>
</dbReference>
<keyword evidence="2" id="KW-0805">Transcription regulation</keyword>
<sequence>MDTEKCRILLRVIAAGSLSAAAQTLGYTPSGVTRAVNALEREFGFPVLTRSSQGIDVTPNGQRMLPIIREFVRRGDSVRELGLQIQGLEVGELMIGAYYSVAANWLPDIIRSFQAIYPQIRIHILEGDNKQLYGLLNEQKVDCCIISRREYQGEWIFLQYDELVVWLPEDHRLAQGKVYPLAALTEEKFIEPLPGGDTDVAHVLQREGVTRNIQFTALDNYTTYRMVEAGLGVSINNRLMTASWKGKVKILPMDPPRYIELGIAIPSLAEASPAMKRFVDYIRKWVQDRQPVTNTCGN</sequence>
<keyword evidence="7" id="KW-1185">Reference proteome</keyword>
<dbReference type="InParanoid" id="A0A0J6ZQF5"/>